<dbReference type="InterPro" id="IPR003593">
    <property type="entry name" value="AAA+_ATPase"/>
</dbReference>
<dbReference type="PANTHER" id="PTHR45772:SF10">
    <property type="entry name" value="LIPOPOLYSACCHARIDE EXPORT SYSTEM ATP-BINDING PROTEIN LPTB"/>
    <property type="match status" value="1"/>
</dbReference>
<dbReference type="STRING" id="167546.P9301_08241"/>
<dbReference type="PROSITE" id="PS50893">
    <property type="entry name" value="ABC_TRANSPORTER_2"/>
    <property type="match status" value="1"/>
</dbReference>
<dbReference type="Pfam" id="PF00005">
    <property type="entry name" value="ABC_tran"/>
    <property type="match status" value="1"/>
</dbReference>
<dbReference type="EMBL" id="CP000576">
    <property type="protein sequence ID" value="ABO17447.1"/>
    <property type="molecule type" value="Genomic_DNA"/>
</dbReference>
<keyword evidence="1" id="KW-0813">Transport</keyword>
<dbReference type="GO" id="GO:0016887">
    <property type="term" value="F:ATP hydrolysis activity"/>
    <property type="evidence" value="ECO:0007669"/>
    <property type="project" value="InterPro"/>
</dbReference>
<evidence type="ECO:0000259" key="4">
    <source>
        <dbReference type="PROSITE" id="PS50893"/>
    </source>
</evidence>
<dbReference type="GO" id="GO:0043190">
    <property type="term" value="C:ATP-binding cassette (ABC) transporter complex"/>
    <property type="evidence" value="ECO:0007669"/>
    <property type="project" value="InterPro"/>
</dbReference>
<keyword evidence="2" id="KW-0547">Nucleotide-binding</keyword>
<dbReference type="GO" id="GO:0055085">
    <property type="term" value="P:transmembrane transport"/>
    <property type="evidence" value="ECO:0007669"/>
    <property type="project" value="InterPro"/>
</dbReference>
<dbReference type="InterPro" id="IPR030921">
    <property type="entry name" value="LPS_export_LptB"/>
</dbReference>
<dbReference type="Gene3D" id="3.40.50.300">
    <property type="entry name" value="P-loop containing nucleotide triphosphate hydrolases"/>
    <property type="match status" value="1"/>
</dbReference>
<gene>
    <name evidence="5" type="ordered locus">P9301_08241</name>
</gene>
<dbReference type="HOGENOM" id="CLU_000604_1_2_3"/>
<keyword evidence="6" id="KW-1185">Reference proteome</keyword>
<dbReference type="SUPFAM" id="SSF52540">
    <property type="entry name" value="P-loop containing nucleoside triphosphate hydrolases"/>
    <property type="match status" value="1"/>
</dbReference>
<dbReference type="InterPro" id="IPR051120">
    <property type="entry name" value="ABC_AA/LPS_Transport"/>
</dbReference>
<evidence type="ECO:0000256" key="2">
    <source>
        <dbReference type="ARBA" id="ARBA00022741"/>
    </source>
</evidence>
<dbReference type="eggNOG" id="COG1137">
    <property type="taxonomic scope" value="Bacteria"/>
</dbReference>
<proteinExistence type="predicted"/>
<dbReference type="Proteomes" id="UP000001430">
    <property type="component" value="Chromosome"/>
</dbReference>
<dbReference type="NCBIfam" id="TIGR04406">
    <property type="entry name" value="LPS_export_lptB"/>
    <property type="match status" value="1"/>
</dbReference>
<evidence type="ECO:0000313" key="6">
    <source>
        <dbReference type="Proteomes" id="UP000001430"/>
    </source>
</evidence>
<dbReference type="GO" id="GO:0005524">
    <property type="term" value="F:ATP binding"/>
    <property type="evidence" value="ECO:0007669"/>
    <property type="project" value="UniProtKB-KW"/>
</dbReference>
<dbReference type="OrthoDB" id="9804819at2"/>
<dbReference type="PANTHER" id="PTHR45772">
    <property type="entry name" value="CONSERVED COMPONENT OF ABC TRANSPORTER FOR NATURAL AMINO ACIDS-RELATED"/>
    <property type="match status" value="1"/>
</dbReference>
<organism evidence="5 6">
    <name type="scientific">Prochlorococcus marinus (strain MIT 9301)</name>
    <dbReference type="NCBI Taxonomy" id="167546"/>
    <lineage>
        <taxon>Bacteria</taxon>
        <taxon>Bacillati</taxon>
        <taxon>Cyanobacteriota</taxon>
        <taxon>Cyanophyceae</taxon>
        <taxon>Synechococcales</taxon>
        <taxon>Prochlorococcaceae</taxon>
        <taxon>Prochlorococcus</taxon>
    </lineage>
</organism>
<reference evidence="5 6" key="1">
    <citation type="journal article" date="2007" name="PLoS Genet.">
        <title>Patterns and implications of gene gain and loss in the evolution of Prochlorococcus.</title>
        <authorList>
            <person name="Kettler G.C."/>
            <person name="Martiny A.C."/>
            <person name="Huang K."/>
            <person name="Zucker J."/>
            <person name="Coleman M.L."/>
            <person name="Rodrigue S."/>
            <person name="Chen F."/>
            <person name="Lapidus A."/>
            <person name="Ferriera S."/>
            <person name="Johnson J."/>
            <person name="Steglich C."/>
            <person name="Church G.M."/>
            <person name="Richardson P."/>
            <person name="Chisholm S.W."/>
        </authorList>
    </citation>
    <scope>NUCLEOTIDE SEQUENCE [LARGE SCALE GENOMIC DNA]</scope>
    <source>
        <strain evidence="5 6">MIT 9301</strain>
    </source>
</reference>
<dbReference type="AlphaFoldDB" id="A3PCH2"/>
<evidence type="ECO:0000256" key="1">
    <source>
        <dbReference type="ARBA" id="ARBA00022448"/>
    </source>
</evidence>
<evidence type="ECO:0000256" key="3">
    <source>
        <dbReference type="ARBA" id="ARBA00022840"/>
    </source>
</evidence>
<keyword evidence="3" id="KW-0067">ATP-binding</keyword>
<name>A3PCH2_PROM0</name>
<sequence length="244" mass="26776">MKMYLKIHNVSLSIKGKLIVNDVSITVNPGEVVGLIGPNGAGKTTTFNLVVGNIKPDKGGILMNGKNITNLSLPIRSRLGLGYLTQEASIFRDLTVKDNIDLALKNSSYSRAAIRNRREELINEFNLNNFVDSYGYQLSGGERRRCEIARALSVGRKGPKYLLLDEPFAGIDPLAVNDLKKLILKLSNAGVGILITDHNVRETLQITNKSYVLSEGKILANGSSSELAENPIVKKYYLGDNFKL</sequence>
<evidence type="ECO:0000313" key="5">
    <source>
        <dbReference type="EMBL" id="ABO17447.1"/>
    </source>
</evidence>
<dbReference type="SMART" id="SM00382">
    <property type="entry name" value="AAA"/>
    <property type="match status" value="1"/>
</dbReference>
<dbReference type="KEGG" id="pmg:P9301_08241"/>
<protein>
    <submittedName>
        <fullName evidence="5">Possible ABC transporter, ATP binding component</fullName>
    </submittedName>
</protein>
<accession>A3PCH2</accession>
<dbReference type="InterPro" id="IPR003439">
    <property type="entry name" value="ABC_transporter-like_ATP-bd"/>
</dbReference>
<feature type="domain" description="ABC transporter" evidence="4">
    <location>
        <begin position="5"/>
        <end position="240"/>
    </location>
</feature>
<dbReference type="InterPro" id="IPR027417">
    <property type="entry name" value="P-loop_NTPase"/>
</dbReference>